<comment type="similarity">
    <text evidence="1">Belongs to the PrpF family.</text>
</comment>
<gene>
    <name evidence="3" type="ORF">EV681_3039</name>
</gene>
<evidence type="ECO:0000256" key="2">
    <source>
        <dbReference type="ARBA" id="ARBA00023235"/>
    </source>
</evidence>
<evidence type="ECO:0000256" key="1">
    <source>
        <dbReference type="ARBA" id="ARBA00007673"/>
    </source>
</evidence>
<proteinExistence type="inferred from homology"/>
<evidence type="ECO:0000313" key="4">
    <source>
        <dbReference type="Proteomes" id="UP000293398"/>
    </source>
</evidence>
<dbReference type="PANTHER" id="PTHR43709">
    <property type="entry name" value="ACONITATE ISOMERASE-RELATED"/>
    <property type="match status" value="1"/>
</dbReference>
<dbReference type="OrthoDB" id="9779763at2"/>
<dbReference type="Gene3D" id="3.10.310.10">
    <property type="entry name" value="Diaminopimelate Epimerase, Chain A, domain 1"/>
    <property type="match status" value="2"/>
</dbReference>
<name>A0A4Q7VFQ2_9BURK</name>
<keyword evidence="4" id="KW-1185">Reference proteome</keyword>
<comment type="caution">
    <text evidence="3">The sequence shown here is derived from an EMBL/GenBank/DDBJ whole genome shotgun (WGS) entry which is preliminary data.</text>
</comment>
<dbReference type="InterPro" id="IPR007400">
    <property type="entry name" value="PrpF-like"/>
</dbReference>
<sequence length="378" mass="39757">MHTFSDQLGLPCVVMRGGTSKGPFFLASDLPPPGEQRDRILLRVLGALEPRRIDGIGGPDPLVNKIAIISPSKRADADVDYLFAQVCVHKNTIDYNVNCGNMLAAVGPYAIDQGLVKAEGQATTVRIFNVNTAKRIVATVQTDNGRTLYQGDARIDGVPGQAAPVWLRFEDMAGAKTGKLLPTGNVVDIMDGIEVSCVDAAVPMAIVAADAFGLTGHEPAEVINADADLLAKVENLRCIAGRAMGLGDVSRSEMPKLTLVAAPAGNDATLAARYFMPYTCHSGFAVTGAVCLGVAAFLGGSVAQRVARHTSGPVCIEHPQGSIEVDVQCYSAGADGDPDIRAVSLLRTARRLFAGTVYVPDSLVSEALEPIFQELVTS</sequence>
<accession>A0A4Q7VFQ2</accession>
<dbReference type="AlphaFoldDB" id="A0A4Q7VFQ2"/>
<dbReference type="Proteomes" id="UP000293398">
    <property type="component" value="Unassembled WGS sequence"/>
</dbReference>
<evidence type="ECO:0000313" key="3">
    <source>
        <dbReference type="EMBL" id="RZT94618.1"/>
    </source>
</evidence>
<dbReference type="InterPro" id="IPR047687">
    <property type="entry name" value="OMA_tautomer-like"/>
</dbReference>
<reference evidence="3 4" key="1">
    <citation type="submission" date="2019-02" db="EMBL/GenBank/DDBJ databases">
        <title>Genomic Encyclopedia of Type Strains, Phase IV (KMG-IV): sequencing the most valuable type-strain genomes for metagenomic binning, comparative biology and taxonomic classification.</title>
        <authorList>
            <person name="Goeker M."/>
        </authorList>
    </citation>
    <scope>NUCLEOTIDE SEQUENCE [LARGE SCALE GENOMIC DNA]</scope>
    <source>
        <strain evidence="3 4">DSM 23814</strain>
    </source>
</reference>
<dbReference type="Pfam" id="PF04303">
    <property type="entry name" value="PrpF"/>
    <property type="match status" value="1"/>
</dbReference>
<keyword evidence="2" id="KW-0413">Isomerase</keyword>
<protein>
    <recommendedName>
        <fullName evidence="5">4-oxalomesaconate tautomerase</fullName>
    </recommendedName>
</protein>
<evidence type="ECO:0008006" key="5">
    <source>
        <dbReference type="Google" id="ProtNLM"/>
    </source>
</evidence>
<dbReference type="PANTHER" id="PTHR43709:SF3">
    <property type="entry name" value="ISOMERASE YBHH-RELATED"/>
    <property type="match status" value="1"/>
</dbReference>
<dbReference type="NCBIfam" id="NF033377">
    <property type="entry name" value="OMA_tautomer"/>
    <property type="match status" value="1"/>
</dbReference>
<organism evidence="3 4">
    <name type="scientific">Advenella incenata</name>
    <dbReference type="NCBI Taxonomy" id="267800"/>
    <lineage>
        <taxon>Bacteria</taxon>
        <taxon>Pseudomonadati</taxon>
        <taxon>Pseudomonadota</taxon>
        <taxon>Betaproteobacteria</taxon>
        <taxon>Burkholderiales</taxon>
        <taxon>Alcaligenaceae</taxon>
    </lineage>
</organism>
<dbReference type="EMBL" id="SHKO01000002">
    <property type="protein sequence ID" value="RZT94618.1"/>
    <property type="molecule type" value="Genomic_DNA"/>
</dbReference>
<dbReference type="RefSeq" id="WP_130304404.1">
    <property type="nucleotide sequence ID" value="NZ_SHKO01000002.1"/>
</dbReference>
<dbReference type="SUPFAM" id="SSF54506">
    <property type="entry name" value="Diaminopimelate epimerase-like"/>
    <property type="match status" value="2"/>
</dbReference>
<dbReference type="GO" id="GO:0016853">
    <property type="term" value="F:isomerase activity"/>
    <property type="evidence" value="ECO:0007669"/>
    <property type="project" value="UniProtKB-KW"/>
</dbReference>